<dbReference type="GO" id="GO:0005524">
    <property type="term" value="F:ATP binding"/>
    <property type="evidence" value="ECO:0007669"/>
    <property type="project" value="UniProtKB-KW"/>
</dbReference>
<dbReference type="AlphaFoldDB" id="A0A368NVS3"/>
<evidence type="ECO:0000256" key="13">
    <source>
        <dbReference type="ARBA" id="ARBA00022840"/>
    </source>
</evidence>
<feature type="binding site" evidence="21">
    <location>
        <begin position="59"/>
        <end position="63"/>
    </location>
    <ligand>
        <name>substrate</name>
    </ligand>
</feature>
<keyword evidence="18" id="KW-0594">Phospholipid biosynthesis</keyword>
<keyword evidence="9 24" id="KW-0812">Transmembrane</keyword>
<dbReference type="GO" id="GO:0005886">
    <property type="term" value="C:plasma membrane"/>
    <property type="evidence" value="ECO:0007669"/>
    <property type="project" value="UniProtKB-SubCell"/>
</dbReference>
<keyword evidence="6" id="KW-0444">Lipid biosynthesis</keyword>
<keyword evidence="19 24" id="KW-1208">Phospholipid metabolism</keyword>
<evidence type="ECO:0000256" key="8">
    <source>
        <dbReference type="ARBA" id="ARBA00022679"/>
    </source>
</evidence>
<evidence type="ECO:0000256" key="22">
    <source>
        <dbReference type="PIRSR" id="PIRSR600829-3"/>
    </source>
</evidence>
<feature type="binding site" evidence="22">
    <location>
        <position position="57"/>
    </location>
    <ligand>
        <name>ATP</name>
        <dbReference type="ChEBI" id="CHEBI:30616"/>
    </ligand>
</feature>
<feature type="binding site" evidence="22">
    <location>
        <position position="46"/>
    </location>
    <ligand>
        <name>ATP</name>
        <dbReference type="ChEBI" id="CHEBI:30616"/>
    </ligand>
</feature>
<evidence type="ECO:0000256" key="14">
    <source>
        <dbReference type="ARBA" id="ARBA00022842"/>
    </source>
</evidence>
<dbReference type="CDD" id="cd14264">
    <property type="entry name" value="DAGK_IM"/>
    <property type="match status" value="1"/>
</dbReference>
<reference evidence="26 27" key="1">
    <citation type="submission" date="2018-08" db="EMBL/GenBank/DDBJ databases">
        <title>Genome sequencing of Agrobacterium vitis strain ICMP 10754.</title>
        <authorList>
            <person name="Visnovsky S.B."/>
            <person name="Pitman A.R."/>
        </authorList>
    </citation>
    <scope>NUCLEOTIDE SEQUENCE [LARGE SCALE GENOMIC DNA]</scope>
    <source>
        <strain evidence="26 27">ICMP 10754</strain>
    </source>
</reference>
<comment type="similarity">
    <text evidence="2 24">Belongs to the bacterial diacylglycerol kinase family.</text>
</comment>
<dbReference type="GO" id="GO:0004143">
    <property type="term" value="F:ATP-dependent diacylglycerol kinase activity"/>
    <property type="evidence" value="ECO:0007669"/>
    <property type="project" value="UniProtKB-EC"/>
</dbReference>
<evidence type="ECO:0000313" key="27">
    <source>
        <dbReference type="Proteomes" id="UP000436911"/>
    </source>
</evidence>
<keyword evidence="10 23" id="KW-0479">Metal-binding</keyword>
<evidence type="ECO:0000256" key="23">
    <source>
        <dbReference type="PIRSR" id="PIRSR600829-4"/>
    </source>
</evidence>
<accession>A0A368NVS3</accession>
<evidence type="ECO:0000256" key="12">
    <source>
        <dbReference type="ARBA" id="ARBA00022777"/>
    </source>
</evidence>
<keyword evidence="16 24" id="KW-0443">Lipid metabolism</keyword>
<keyword evidence="11 22" id="KW-0547">Nucleotide-binding</keyword>
<evidence type="ECO:0000256" key="5">
    <source>
        <dbReference type="ARBA" id="ARBA00022475"/>
    </source>
</evidence>
<evidence type="ECO:0000256" key="2">
    <source>
        <dbReference type="ARBA" id="ARBA00005967"/>
    </source>
</evidence>
<dbReference type="OrthoDB" id="9796011at2"/>
<dbReference type="Gene3D" id="1.10.287.3610">
    <property type="match status" value="1"/>
</dbReference>
<keyword evidence="15 24" id="KW-1133">Transmembrane helix</keyword>
<feature type="binding site" evidence="23">
    <location>
        <position position="105"/>
    </location>
    <ligand>
        <name>a divalent metal cation</name>
        <dbReference type="ChEBI" id="CHEBI:60240"/>
    </ligand>
</feature>
<evidence type="ECO:0000256" key="15">
    <source>
        <dbReference type="ARBA" id="ARBA00022989"/>
    </source>
</evidence>
<feature type="binding site" evidence="23">
    <location>
        <position position="57"/>
    </location>
    <ligand>
        <name>a divalent metal cation</name>
        <dbReference type="ChEBI" id="CHEBI:60240"/>
    </ligand>
</feature>
<evidence type="ECO:0000256" key="3">
    <source>
        <dbReference type="ARBA" id="ARBA00012133"/>
    </source>
</evidence>
<dbReference type="EMBL" id="QUSG01000009">
    <property type="protein sequence ID" value="KAA3525728.1"/>
    <property type="molecule type" value="Genomic_DNA"/>
</dbReference>
<dbReference type="Pfam" id="PF01219">
    <property type="entry name" value="DAGK_prokar"/>
    <property type="match status" value="1"/>
</dbReference>
<feature type="transmembrane region" description="Helical" evidence="24">
    <location>
        <begin position="82"/>
        <end position="104"/>
    </location>
</feature>
<dbReference type="InterPro" id="IPR000829">
    <property type="entry name" value="DAGK"/>
</dbReference>
<comment type="caution">
    <text evidence="26">The sequence shown here is derived from an EMBL/GenBank/DDBJ whole genome shotgun (WGS) entry which is preliminary data.</text>
</comment>
<gene>
    <name evidence="26" type="ORF">DXT89_16795</name>
</gene>
<sequence length="149" mass="16251">MLAPIEASSVEKPDIGTASGMSLEDDKPAPFEKKTGFAHLFAATRYSMQGARRLWREAAFRHEVMAFGAGLLLLALRGAAPVYYLGFLLLMLMLFSVEALNTAIEDVIDRISPEFSIVARNAKDLGSFAVFCLLVANGLYIGWVMLFAG</sequence>
<feature type="binding site" evidence="21">
    <location>
        <position position="98"/>
    </location>
    <ligand>
        <name>substrate</name>
    </ligand>
</feature>
<evidence type="ECO:0000256" key="16">
    <source>
        <dbReference type="ARBA" id="ARBA00023098"/>
    </source>
</evidence>
<feature type="binding site" evidence="22">
    <location>
        <position position="105"/>
    </location>
    <ligand>
        <name>ATP</name>
        <dbReference type="ChEBI" id="CHEBI:30616"/>
    </ligand>
</feature>
<dbReference type="GO" id="GO:0046872">
    <property type="term" value="F:metal ion binding"/>
    <property type="evidence" value="ECO:0007669"/>
    <property type="project" value="UniProtKB-KW"/>
</dbReference>
<dbReference type="InterPro" id="IPR036945">
    <property type="entry name" value="DAGK_sf"/>
</dbReference>
<feature type="active site" description="Proton acceptor" evidence="20">
    <location>
        <position position="98"/>
    </location>
</feature>
<comment type="cofactor">
    <cofactor evidence="23">
        <name>Mg(2+)</name>
        <dbReference type="ChEBI" id="CHEBI:18420"/>
    </cofactor>
    <text evidence="23">Mn(2+), Zn(2+), Cd(2+) and Co(2+) support activity to lesser extents.</text>
</comment>
<evidence type="ECO:0000256" key="18">
    <source>
        <dbReference type="ARBA" id="ARBA00023209"/>
    </source>
</evidence>
<dbReference type="GO" id="GO:0006654">
    <property type="term" value="P:phosphatidic acid biosynthetic process"/>
    <property type="evidence" value="ECO:0007669"/>
    <property type="project" value="InterPro"/>
</dbReference>
<proteinExistence type="inferred from homology"/>
<keyword evidence="17 24" id="KW-0472">Membrane</keyword>
<evidence type="ECO:0000256" key="25">
    <source>
        <dbReference type="SAM" id="MobiDB-lite"/>
    </source>
</evidence>
<dbReference type="PANTHER" id="PTHR34299">
    <property type="entry name" value="DIACYLGLYCEROL KINASE"/>
    <property type="match status" value="1"/>
</dbReference>
<evidence type="ECO:0000256" key="10">
    <source>
        <dbReference type="ARBA" id="ARBA00022723"/>
    </source>
</evidence>
<organism evidence="26 27">
    <name type="scientific">Agrobacterium vitis</name>
    <name type="common">Rhizobium vitis</name>
    <dbReference type="NCBI Taxonomy" id="373"/>
    <lineage>
        <taxon>Bacteria</taxon>
        <taxon>Pseudomonadati</taxon>
        <taxon>Pseudomonadota</taxon>
        <taxon>Alphaproteobacteria</taxon>
        <taxon>Hyphomicrobiales</taxon>
        <taxon>Rhizobiaceae</taxon>
        <taxon>Rhizobium/Agrobacterium group</taxon>
        <taxon>Agrobacterium</taxon>
    </lineage>
</organism>
<keyword evidence="13 22" id="KW-0067">ATP-binding</keyword>
<evidence type="ECO:0000313" key="26">
    <source>
        <dbReference type="EMBL" id="KAA3525728.1"/>
    </source>
</evidence>
<comment type="function">
    <text evidence="24">Catalyzes the ATP-dependent phosphorylation of sn-l,2-diacylglycerol (DAG) to phosphatidic acid. Involved in the recycling of diacylglycerol produced as a by-product during membrane-derived oligosaccharide (MDO) biosynthesis.</text>
</comment>
<evidence type="ECO:0000256" key="9">
    <source>
        <dbReference type="ARBA" id="ARBA00022692"/>
    </source>
</evidence>
<keyword evidence="5" id="KW-1003">Cell membrane</keyword>
<dbReference type="Proteomes" id="UP000436911">
    <property type="component" value="Unassembled WGS sequence"/>
</dbReference>
<feature type="binding site" evidence="21">
    <location>
        <position position="127"/>
    </location>
    <ligand>
        <name>substrate</name>
    </ligand>
</feature>
<evidence type="ECO:0000256" key="7">
    <source>
        <dbReference type="ARBA" id="ARBA00022519"/>
    </source>
</evidence>
<comment type="catalytic activity">
    <reaction evidence="24">
        <text>a 1,2-diacyl-sn-glycerol + ATP = a 1,2-diacyl-sn-glycero-3-phosphate + ADP + H(+)</text>
        <dbReference type="Rhea" id="RHEA:10272"/>
        <dbReference type="ChEBI" id="CHEBI:15378"/>
        <dbReference type="ChEBI" id="CHEBI:17815"/>
        <dbReference type="ChEBI" id="CHEBI:30616"/>
        <dbReference type="ChEBI" id="CHEBI:58608"/>
        <dbReference type="ChEBI" id="CHEBI:456216"/>
        <dbReference type="EC" id="2.7.1.107"/>
    </reaction>
</comment>
<evidence type="ECO:0000256" key="1">
    <source>
        <dbReference type="ARBA" id="ARBA00004429"/>
    </source>
</evidence>
<keyword evidence="12 24" id="KW-0418">Kinase</keyword>
<evidence type="ECO:0000256" key="11">
    <source>
        <dbReference type="ARBA" id="ARBA00022741"/>
    </source>
</evidence>
<keyword evidence="14 23" id="KW-0460">Magnesium</keyword>
<name>A0A368NVS3_AGRVI</name>
<feature type="binding site" evidence="22">
    <location>
        <begin position="123"/>
        <end position="124"/>
    </location>
    <ligand>
        <name>ATP</name>
        <dbReference type="ChEBI" id="CHEBI:30616"/>
    </ligand>
</feature>
<feature type="region of interest" description="Disordered" evidence="25">
    <location>
        <begin position="1"/>
        <end position="26"/>
    </location>
</feature>
<protein>
    <recommendedName>
        <fullName evidence="4 24">Diacylglycerol kinase</fullName>
        <ecNumber evidence="3 24">2.7.1.107</ecNumber>
    </recommendedName>
</protein>
<evidence type="ECO:0000256" key="21">
    <source>
        <dbReference type="PIRSR" id="PIRSR600829-2"/>
    </source>
</evidence>
<evidence type="ECO:0000256" key="20">
    <source>
        <dbReference type="PIRSR" id="PIRSR600829-1"/>
    </source>
</evidence>
<keyword evidence="7 24" id="KW-0997">Cell inner membrane</keyword>
<keyword evidence="8 24" id="KW-0808">Transferase</keyword>
<evidence type="ECO:0000256" key="19">
    <source>
        <dbReference type="ARBA" id="ARBA00023264"/>
    </source>
</evidence>
<evidence type="ECO:0000256" key="24">
    <source>
        <dbReference type="RuleBase" id="RU363065"/>
    </source>
</evidence>
<evidence type="ECO:0000256" key="4">
    <source>
        <dbReference type="ARBA" id="ARBA00017575"/>
    </source>
</evidence>
<dbReference type="EC" id="2.7.1.107" evidence="3 24"/>
<comment type="subcellular location">
    <subcellularLocation>
        <location evidence="1 24">Cell inner membrane</location>
        <topology evidence="1 24">Multi-pass membrane protein</topology>
    </subcellularLocation>
</comment>
<evidence type="ECO:0000256" key="17">
    <source>
        <dbReference type="ARBA" id="ARBA00023136"/>
    </source>
</evidence>
<comment type="caution">
    <text evidence="24">Lacks conserved residue(s) required for the propagation of feature annotation.</text>
</comment>
<evidence type="ECO:0000256" key="6">
    <source>
        <dbReference type="ARBA" id="ARBA00022516"/>
    </source>
</evidence>
<dbReference type="PANTHER" id="PTHR34299:SF1">
    <property type="entry name" value="DIACYLGLYCEROL KINASE"/>
    <property type="match status" value="1"/>
</dbReference>
<dbReference type="InterPro" id="IPR033718">
    <property type="entry name" value="DAGK_prok"/>
</dbReference>
<feature type="transmembrane region" description="Helical" evidence="24">
    <location>
        <begin position="125"/>
        <end position="148"/>
    </location>
</feature>